<evidence type="ECO:0000313" key="8">
    <source>
        <dbReference type="EMBL" id="ADB17626.1"/>
    </source>
</evidence>
<comment type="subcellular location">
    <subcellularLocation>
        <location evidence="1">Cell envelope</location>
    </subcellularLocation>
</comment>
<dbReference type="PANTHER" id="PTHR32347">
    <property type="entry name" value="EFFLUX SYSTEM COMPONENT YKNX-RELATED"/>
    <property type="match status" value="1"/>
</dbReference>
<keyword evidence="5" id="KW-0812">Transmembrane</keyword>
<feature type="compositionally biased region" description="Low complexity" evidence="4">
    <location>
        <begin position="151"/>
        <end position="163"/>
    </location>
</feature>
<dbReference type="InterPro" id="IPR059052">
    <property type="entry name" value="HH_YbhG-like"/>
</dbReference>
<feature type="region of interest" description="Disordered" evidence="4">
    <location>
        <begin position="1"/>
        <end position="61"/>
    </location>
</feature>
<keyword evidence="9" id="KW-1185">Reference proteome</keyword>
<feature type="domain" description="CusB-like beta-barrel" evidence="7">
    <location>
        <begin position="397"/>
        <end position="473"/>
    </location>
</feature>
<dbReference type="HOGENOM" id="CLU_037515_0_0_0"/>
<sequence length="541" mass="58493">MAKINSGAKRPSANPSSSTPIDVTPIESDAMTTSAETKNALSENSPTSVPPPSLAKAGKSTLGDRVQSLRLNQLPERSGGNSKTLLWIGIAIVCLLSWIGVRVYFATTTKPEVASSETKSQSNTEKKVDSQDQRPAPLSSGAAPPTTNPPSRSSADAGSGSSATPVIAPTSLPKPTGKVSLEAKGYITPAHQILVSPKVSGMITTLQVEEGRRVEQGEVLAILEMVDYEADAARARATVRLARERLRELENGNRPEEISQAEAELNEARATLPRLESDYKRNSELKQNNAISAQELQESESDYLSAVQRVERLTQAVRLMRIGARIERVEIARAELEQAEADQMKAEWRLGNCTIRAPISGTILKKNAEVGNLVNPVAFNGSFSLCEMADLSDLEVDLNIQEREISAVFVGQKCRIRAEAYPQRDYEGYVDRLMPIADRAKGAIPVRVKVKIPADEEGIYLKPEMGAIVTFYDEKVDIPARSTAPEVIPTFRPVISQPAPTLPQIGVPETRVPAANLPAASIPEVKAPDTKMLEPKPVARG</sequence>
<dbReference type="Gene3D" id="2.40.30.170">
    <property type="match status" value="1"/>
</dbReference>
<dbReference type="SUPFAM" id="SSF111369">
    <property type="entry name" value="HlyD-like secretion proteins"/>
    <property type="match status" value="2"/>
</dbReference>
<evidence type="ECO:0000256" key="3">
    <source>
        <dbReference type="SAM" id="Coils"/>
    </source>
</evidence>
<evidence type="ECO:0000256" key="5">
    <source>
        <dbReference type="SAM" id="Phobius"/>
    </source>
</evidence>
<dbReference type="Pfam" id="PF25881">
    <property type="entry name" value="HH_YBHG"/>
    <property type="match status" value="1"/>
</dbReference>
<evidence type="ECO:0000256" key="2">
    <source>
        <dbReference type="ARBA" id="ARBA00023054"/>
    </source>
</evidence>
<dbReference type="PANTHER" id="PTHR32347:SF14">
    <property type="entry name" value="EFFLUX SYSTEM COMPONENT YKNX-RELATED"/>
    <property type="match status" value="1"/>
</dbReference>
<feature type="compositionally biased region" description="Polar residues" evidence="4">
    <location>
        <begin position="111"/>
        <end position="123"/>
    </location>
</feature>
<feature type="compositionally biased region" description="Polar residues" evidence="4">
    <location>
        <begin position="30"/>
        <end position="47"/>
    </location>
</feature>
<dbReference type="EMBL" id="CP001848">
    <property type="protein sequence ID" value="ADB17626.1"/>
    <property type="molecule type" value="Genomic_DNA"/>
</dbReference>
<reference evidence="8 9" key="1">
    <citation type="journal article" date="2009" name="Stand. Genomic Sci.">
        <title>Complete genome sequence of Pirellula staleyi type strain (ATCC 27377).</title>
        <authorList>
            <person name="Clum A."/>
            <person name="Tindall B.J."/>
            <person name="Sikorski J."/>
            <person name="Ivanova N."/>
            <person name="Mavrommatis K."/>
            <person name="Lucas S."/>
            <person name="Glavina del Rio T."/>
            <person name="Nolan M."/>
            <person name="Chen F."/>
            <person name="Tice H."/>
            <person name="Pitluck S."/>
            <person name="Cheng J.F."/>
            <person name="Chertkov O."/>
            <person name="Brettin T."/>
            <person name="Han C."/>
            <person name="Detter J.C."/>
            <person name="Kuske C."/>
            <person name="Bruce D."/>
            <person name="Goodwin L."/>
            <person name="Ovchinikova G."/>
            <person name="Pati A."/>
            <person name="Mikhailova N."/>
            <person name="Chen A."/>
            <person name="Palaniappan K."/>
            <person name="Land M."/>
            <person name="Hauser L."/>
            <person name="Chang Y.J."/>
            <person name="Jeffries C.D."/>
            <person name="Chain P."/>
            <person name="Rohde M."/>
            <person name="Goker M."/>
            <person name="Bristow J."/>
            <person name="Eisen J.A."/>
            <person name="Markowitz V."/>
            <person name="Hugenholtz P."/>
            <person name="Kyrpides N.C."/>
            <person name="Klenk H.P."/>
            <person name="Lapidus A."/>
        </authorList>
    </citation>
    <scope>NUCLEOTIDE SEQUENCE [LARGE SCALE GENOMIC DNA]</scope>
    <source>
        <strain evidence="9">ATCC 27377 / DSM 6068 / ICPB 4128</strain>
    </source>
</reference>
<feature type="transmembrane region" description="Helical" evidence="5">
    <location>
        <begin position="85"/>
        <end position="105"/>
    </location>
</feature>
<dbReference type="InterPro" id="IPR050465">
    <property type="entry name" value="UPF0194_transport"/>
</dbReference>
<dbReference type="Proteomes" id="UP000001887">
    <property type="component" value="Chromosome"/>
</dbReference>
<dbReference type="eggNOG" id="COG0845">
    <property type="taxonomic scope" value="Bacteria"/>
</dbReference>
<feature type="coiled-coil region" evidence="3">
    <location>
        <begin position="225"/>
        <end position="349"/>
    </location>
</feature>
<keyword evidence="2 3" id="KW-0175">Coiled coil</keyword>
<evidence type="ECO:0000259" key="6">
    <source>
        <dbReference type="Pfam" id="PF25881"/>
    </source>
</evidence>
<dbReference type="Gene3D" id="1.10.287.470">
    <property type="entry name" value="Helix hairpin bin"/>
    <property type="match status" value="1"/>
</dbReference>
<dbReference type="Pfam" id="PF25954">
    <property type="entry name" value="Beta-barrel_RND_2"/>
    <property type="match status" value="1"/>
</dbReference>
<keyword evidence="5" id="KW-1133">Transmembrane helix</keyword>
<keyword evidence="5" id="KW-0472">Membrane</keyword>
<evidence type="ECO:0000256" key="4">
    <source>
        <dbReference type="SAM" id="MobiDB-lite"/>
    </source>
</evidence>
<feature type="region of interest" description="Disordered" evidence="4">
    <location>
        <begin position="111"/>
        <end position="175"/>
    </location>
</feature>
<dbReference type="STRING" id="530564.Psta_2961"/>
<feature type="domain" description="YbhG-like alpha-helical hairpin" evidence="6">
    <location>
        <begin position="226"/>
        <end position="350"/>
    </location>
</feature>
<dbReference type="AlphaFoldDB" id="D2R8T5"/>
<proteinExistence type="predicted"/>
<dbReference type="Gene3D" id="2.40.50.100">
    <property type="match status" value="1"/>
</dbReference>
<evidence type="ECO:0000313" key="9">
    <source>
        <dbReference type="Proteomes" id="UP000001887"/>
    </source>
</evidence>
<evidence type="ECO:0000259" key="7">
    <source>
        <dbReference type="Pfam" id="PF25954"/>
    </source>
</evidence>
<evidence type="ECO:0000256" key="1">
    <source>
        <dbReference type="ARBA" id="ARBA00004196"/>
    </source>
</evidence>
<gene>
    <name evidence="8" type="ordered locus">Psta_2961</name>
</gene>
<accession>D2R8T5</accession>
<organism evidence="8 9">
    <name type="scientific">Pirellula staleyi (strain ATCC 27377 / DSM 6068 / ICPB 4128)</name>
    <name type="common">Pirella staleyi</name>
    <dbReference type="NCBI Taxonomy" id="530564"/>
    <lineage>
        <taxon>Bacteria</taxon>
        <taxon>Pseudomonadati</taxon>
        <taxon>Planctomycetota</taxon>
        <taxon>Planctomycetia</taxon>
        <taxon>Pirellulales</taxon>
        <taxon>Pirellulaceae</taxon>
        <taxon>Pirellula</taxon>
    </lineage>
</organism>
<dbReference type="KEGG" id="psl:Psta_2961"/>
<dbReference type="InterPro" id="IPR058792">
    <property type="entry name" value="Beta-barrel_RND_2"/>
</dbReference>
<protein>
    <submittedName>
        <fullName evidence="8">Secretion protein HlyD family protein</fullName>
    </submittedName>
</protein>
<name>D2R8T5_PIRSD</name>
<dbReference type="GO" id="GO:0030313">
    <property type="term" value="C:cell envelope"/>
    <property type="evidence" value="ECO:0007669"/>
    <property type="project" value="UniProtKB-SubCell"/>
</dbReference>